<gene>
    <name evidence="2" type="ORF">LODBEIA_P34650</name>
</gene>
<evidence type="ECO:0000313" key="2">
    <source>
        <dbReference type="EMBL" id="CAK9439252.1"/>
    </source>
</evidence>
<feature type="compositionally biased region" description="Low complexity" evidence="1">
    <location>
        <begin position="1"/>
        <end position="10"/>
    </location>
</feature>
<sequence length="198" mass="22784">MWPFTSSSGSSKDDASKQEEIGKNLPPDLKDFLLKEDPETRNVKDDPSDGPYKFESAKHMKQVHRVLSKLPAKTRKEEYEFENYKGANQLDKTVAVNCAELEYNLYQCHQQHSSFFGRLNLSCGDQKDRLQNCNSLQADGLKVMHYQDCYDIPQCFAIKTFVDAAFVKNFGSLGEKSEDLDRIDQFYKDLNAAFNQVW</sequence>
<dbReference type="EMBL" id="OZ022408">
    <property type="protein sequence ID" value="CAK9439252.1"/>
    <property type="molecule type" value="Genomic_DNA"/>
</dbReference>
<feature type="region of interest" description="Disordered" evidence="1">
    <location>
        <begin position="1"/>
        <end position="55"/>
    </location>
</feature>
<evidence type="ECO:0000256" key="1">
    <source>
        <dbReference type="SAM" id="MobiDB-lite"/>
    </source>
</evidence>
<reference evidence="2 3" key="1">
    <citation type="submission" date="2024-03" db="EMBL/GenBank/DDBJ databases">
        <authorList>
            <person name="Brejova B."/>
        </authorList>
    </citation>
    <scope>NUCLEOTIDE SEQUENCE [LARGE SCALE GENOMIC DNA]</scope>
    <source>
        <strain evidence="2 3">CBS 14171</strain>
    </source>
</reference>
<protein>
    <submittedName>
        <fullName evidence="2">Uncharacterized protein</fullName>
    </submittedName>
</protein>
<evidence type="ECO:0000313" key="3">
    <source>
        <dbReference type="Proteomes" id="UP001497383"/>
    </source>
</evidence>
<dbReference type="GeneID" id="92208661"/>
<name>A0ABP0ZQN5_9ASCO</name>
<proteinExistence type="predicted"/>
<feature type="compositionally biased region" description="Basic and acidic residues" evidence="1">
    <location>
        <begin position="11"/>
        <end position="47"/>
    </location>
</feature>
<dbReference type="RefSeq" id="XP_066830403.1">
    <property type="nucleotide sequence ID" value="XM_066973578.1"/>
</dbReference>
<dbReference type="Proteomes" id="UP001497383">
    <property type="component" value="Chromosome 4"/>
</dbReference>
<accession>A0ABP0ZQN5</accession>
<keyword evidence="3" id="KW-1185">Reference proteome</keyword>
<organism evidence="2 3">
    <name type="scientific">Lodderomyces beijingensis</name>
    <dbReference type="NCBI Taxonomy" id="1775926"/>
    <lineage>
        <taxon>Eukaryota</taxon>
        <taxon>Fungi</taxon>
        <taxon>Dikarya</taxon>
        <taxon>Ascomycota</taxon>
        <taxon>Saccharomycotina</taxon>
        <taxon>Pichiomycetes</taxon>
        <taxon>Debaryomycetaceae</taxon>
        <taxon>Candida/Lodderomyces clade</taxon>
        <taxon>Lodderomyces</taxon>
    </lineage>
</organism>